<dbReference type="GO" id="GO:0044183">
    <property type="term" value="F:protein folding chaperone"/>
    <property type="evidence" value="ECO:0007669"/>
    <property type="project" value="InterPro"/>
</dbReference>
<dbReference type="InterPro" id="IPR011032">
    <property type="entry name" value="GroES-like_sf"/>
</dbReference>
<evidence type="ECO:0000256" key="2">
    <source>
        <dbReference type="ARBA" id="ARBA00023186"/>
    </source>
</evidence>
<keyword evidence="2 3" id="KW-0143">Chaperone</keyword>
<dbReference type="PRINTS" id="PR00297">
    <property type="entry name" value="CHAPERONIN10"/>
</dbReference>
<dbReference type="PANTHER" id="PTHR10772:SF63">
    <property type="entry name" value="20 KDA CHAPERONIN, CHLOROPLASTIC"/>
    <property type="match status" value="1"/>
</dbReference>
<dbReference type="Gene3D" id="2.30.33.40">
    <property type="entry name" value="GroES chaperonin"/>
    <property type="match status" value="1"/>
</dbReference>
<evidence type="ECO:0000313" key="6">
    <source>
        <dbReference type="Proteomes" id="UP000576550"/>
    </source>
</evidence>
<comment type="function">
    <text evidence="3 4">Together with the chaperonin GroEL, plays an essential role in assisting protein folding. The GroEL-GroES system forms a nano-cage that allows encapsulation of the non-native substrate proteins and provides a physical environment optimized to promote and accelerate protein folding. GroES binds to the apical surface of the GroEL ring, thereby capping the opening of the GroEL channel.</text>
</comment>
<organism evidence="5 6">
    <name type="scientific">Candidatus Dojkabacteria bacterium</name>
    <dbReference type="NCBI Taxonomy" id="2099670"/>
    <lineage>
        <taxon>Bacteria</taxon>
        <taxon>Candidatus Dojkabacteria</taxon>
    </lineage>
</organism>
<accession>A0A832QGS9</accession>
<dbReference type="GO" id="GO:0051087">
    <property type="term" value="F:protein-folding chaperone binding"/>
    <property type="evidence" value="ECO:0007669"/>
    <property type="project" value="TreeGrafter"/>
</dbReference>
<dbReference type="Pfam" id="PF00166">
    <property type="entry name" value="Cpn10"/>
    <property type="match status" value="1"/>
</dbReference>
<dbReference type="GO" id="GO:0005524">
    <property type="term" value="F:ATP binding"/>
    <property type="evidence" value="ECO:0007669"/>
    <property type="project" value="InterPro"/>
</dbReference>
<dbReference type="HAMAP" id="MF_00580">
    <property type="entry name" value="CH10"/>
    <property type="match status" value="1"/>
</dbReference>
<comment type="caution">
    <text evidence="5">The sequence shown here is derived from an EMBL/GenBank/DDBJ whole genome shotgun (WGS) entry which is preliminary data.</text>
</comment>
<gene>
    <name evidence="3" type="primary">groES</name>
    <name evidence="3" type="synonym">groS</name>
    <name evidence="5" type="ORF">GX533_03395</name>
</gene>
<comment type="similarity">
    <text evidence="1 3 4">Belongs to the GroES chaperonin family.</text>
</comment>
<dbReference type="SUPFAM" id="SSF50129">
    <property type="entry name" value="GroES-like"/>
    <property type="match status" value="1"/>
</dbReference>
<dbReference type="GO" id="GO:0046872">
    <property type="term" value="F:metal ion binding"/>
    <property type="evidence" value="ECO:0007669"/>
    <property type="project" value="TreeGrafter"/>
</dbReference>
<dbReference type="EMBL" id="DUTP01000006">
    <property type="protein sequence ID" value="HHX99688.1"/>
    <property type="molecule type" value="Genomic_DNA"/>
</dbReference>
<evidence type="ECO:0000313" key="5">
    <source>
        <dbReference type="EMBL" id="HHX99688.1"/>
    </source>
</evidence>
<dbReference type="GO" id="GO:0051082">
    <property type="term" value="F:unfolded protein binding"/>
    <property type="evidence" value="ECO:0007669"/>
    <property type="project" value="TreeGrafter"/>
</dbReference>
<evidence type="ECO:0000256" key="3">
    <source>
        <dbReference type="HAMAP-Rule" id="MF_00580"/>
    </source>
</evidence>
<dbReference type="GO" id="GO:0005737">
    <property type="term" value="C:cytoplasm"/>
    <property type="evidence" value="ECO:0007669"/>
    <property type="project" value="UniProtKB-SubCell"/>
</dbReference>
<dbReference type="Proteomes" id="UP000576550">
    <property type="component" value="Unassembled WGS sequence"/>
</dbReference>
<name>A0A832QGS9_9BACT</name>
<proteinExistence type="inferred from homology"/>
<sequence length="99" mass="10787">MAKDVKIRPLGHRVLVSPDAFEETTKGGLLLPPSSADDQTPETGVIVKLGEGKVDGKEVTFDVKVGDRVYFKKYSPDKLEIDGEKYLLLDAGDILATIK</sequence>
<dbReference type="FunFam" id="2.30.33.40:FF:000001">
    <property type="entry name" value="10 kDa chaperonin"/>
    <property type="match status" value="1"/>
</dbReference>
<evidence type="ECO:0000256" key="4">
    <source>
        <dbReference type="RuleBase" id="RU000535"/>
    </source>
</evidence>
<dbReference type="CDD" id="cd00320">
    <property type="entry name" value="cpn10"/>
    <property type="match status" value="1"/>
</dbReference>
<comment type="subcellular location">
    <subcellularLocation>
        <location evidence="3">Cytoplasm</location>
    </subcellularLocation>
</comment>
<reference evidence="5 6" key="1">
    <citation type="journal article" date="2020" name="Biotechnol. Biofuels">
        <title>New insights from the biogas microbiome by comprehensive genome-resolved metagenomics of nearly 1600 species originating from multiple anaerobic digesters.</title>
        <authorList>
            <person name="Campanaro S."/>
            <person name="Treu L."/>
            <person name="Rodriguez-R L.M."/>
            <person name="Kovalovszki A."/>
            <person name="Ziels R.M."/>
            <person name="Maus I."/>
            <person name="Zhu X."/>
            <person name="Kougias P.G."/>
            <person name="Basile A."/>
            <person name="Luo G."/>
            <person name="Schluter A."/>
            <person name="Konstantinidis K.T."/>
            <person name="Angelidaki I."/>
        </authorList>
    </citation>
    <scope>NUCLEOTIDE SEQUENCE [LARGE SCALE GENOMIC DNA]</scope>
    <source>
        <strain evidence="5">AS05jafATM_89</strain>
    </source>
</reference>
<dbReference type="InterPro" id="IPR037124">
    <property type="entry name" value="Chaperonin_GroES_sf"/>
</dbReference>
<dbReference type="InterPro" id="IPR020818">
    <property type="entry name" value="Chaperonin_GroES"/>
</dbReference>
<dbReference type="SMART" id="SM00883">
    <property type="entry name" value="Cpn10"/>
    <property type="match status" value="1"/>
</dbReference>
<protein>
    <recommendedName>
        <fullName evidence="3">Co-chaperonin GroES</fullName>
    </recommendedName>
    <alternativeName>
        <fullName evidence="3">10 kDa chaperonin</fullName>
    </alternativeName>
    <alternativeName>
        <fullName evidence="3">Chaperonin-10</fullName>
        <shortName evidence="3">Cpn10</shortName>
    </alternativeName>
</protein>
<dbReference type="AlphaFoldDB" id="A0A832QGS9"/>
<comment type="subunit">
    <text evidence="3">Heptamer of 7 subunits arranged in a ring. Interacts with the chaperonin GroEL.</text>
</comment>
<evidence type="ECO:0000256" key="1">
    <source>
        <dbReference type="ARBA" id="ARBA00006975"/>
    </source>
</evidence>
<dbReference type="PANTHER" id="PTHR10772">
    <property type="entry name" value="10 KDA HEAT SHOCK PROTEIN"/>
    <property type="match status" value="1"/>
</dbReference>
<keyword evidence="3" id="KW-0963">Cytoplasm</keyword>